<gene>
    <name evidence="4" type="primary">spoIIIAA</name>
    <name evidence="4" type="ORF">GOQ27_16080</name>
</gene>
<evidence type="ECO:0000313" key="5">
    <source>
        <dbReference type="Proteomes" id="UP000724672"/>
    </source>
</evidence>
<dbReference type="PANTHER" id="PTHR20953">
    <property type="entry name" value="KINASE-RELATED"/>
    <property type="match status" value="1"/>
</dbReference>
<evidence type="ECO:0000256" key="1">
    <source>
        <dbReference type="ARBA" id="ARBA00022741"/>
    </source>
</evidence>
<dbReference type="InterPro" id="IPR014217">
    <property type="entry name" value="Spore_III_AA"/>
</dbReference>
<dbReference type="InterPro" id="IPR003593">
    <property type="entry name" value="AAA+_ATPase"/>
</dbReference>
<keyword evidence="5" id="KW-1185">Reference proteome</keyword>
<comment type="caution">
    <text evidence="4">The sequence shown here is derived from an EMBL/GenBank/DDBJ whole genome shotgun (WGS) entry which is preliminary data.</text>
</comment>
<dbReference type="Pfam" id="PF19568">
    <property type="entry name" value="Spore_III_AA"/>
    <property type="match status" value="1"/>
</dbReference>
<accession>A0A942UZQ3</accession>
<feature type="domain" description="AAA+ ATPase" evidence="3">
    <location>
        <begin position="164"/>
        <end position="313"/>
    </location>
</feature>
<dbReference type="NCBIfam" id="TIGR02858">
    <property type="entry name" value="spore_III_AA"/>
    <property type="match status" value="1"/>
</dbReference>
<dbReference type="SUPFAM" id="SSF52540">
    <property type="entry name" value="P-loop containing nucleoside triphosphate hydrolases"/>
    <property type="match status" value="1"/>
</dbReference>
<keyword evidence="2" id="KW-0067">ATP-binding</keyword>
<name>A0A942UZQ3_9FIRM</name>
<dbReference type="RefSeq" id="WP_203367894.1">
    <property type="nucleotide sequence ID" value="NZ_WSFT01000053.1"/>
</dbReference>
<reference evidence="4" key="1">
    <citation type="submission" date="2019-12" db="EMBL/GenBank/DDBJ databases">
        <title>Clostridiaceae gen. nov. sp. nov., isolated from sediment in Xinjiang, China.</title>
        <authorList>
            <person name="Zhang R."/>
        </authorList>
    </citation>
    <scope>NUCLEOTIDE SEQUENCE</scope>
    <source>
        <strain evidence="4">D2Q-11</strain>
    </source>
</reference>
<dbReference type="AlphaFoldDB" id="A0A942UZQ3"/>
<organism evidence="4 5">
    <name type="scientific">Anaeromonas frigoriresistens</name>
    <dbReference type="NCBI Taxonomy" id="2683708"/>
    <lineage>
        <taxon>Bacteria</taxon>
        <taxon>Bacillati</taxon>
        <taxon>Bacillota</taxon>
        <taxon>Tissierellia</taxon>
        <taxon>Tissierellales</taxon>
        <taxon>Thermohalobacteraceae</taxon>
        <taxon>Anaeromonas</taxon>
    </lineage>
</organism>
<evidence type="ECO:0000313" key="4">
    <source>
        <dbReference type="EMBL" id="MBS4539996.1"/>
    </source>
</evidence>
<dbReference type="SMART" id="SM00382">
    <property type="entry name" value="AAA"/>
    <property type="match status" value="1"/>
</dbReference>
<dbReference type="PANTHER" id="PTHR20953:SF3">
    <property type="entry name" value="P-LOOP CONTAINING NUCLEOSIDE TRIPHOSPHATE HYDROLASES SUPERFAMILY PROTEIN"/>
    <property type="match status" value="1"/>
</dbReference>
<dbReference type="EMBL" id="WSFT01000053">
    <property type="protein sequence ID" value="MBS4539996.1"/>
    <property type="molecule type" value="Genomic_DNA"/>
</dbReference>
<evidence type="ECO:0000259" key="3">
    <source>
        <dbReference type="SMART" id="SM00382"/>
    </source>
</evidence>
<protein>
    <submittedName>
        <fullName evidence="4">Stage III sporulation protein AA</fullName>
    </submittedName>
</protein>
<keyword evidence="1" id="KW-0547">Nucleotide-binding</keyword>
<dbReference type="InterPro" id="IPR045735">
    <property type="entry name" value="Spore_III_AA_AAA+_ATPase"/>
</dbReference>
<dbReference type="GO" id="GO:0005524">
    <property type="term" value="F:ATP binding"/>
    <property type="evidence" value="ECO:0007669"/>
    <property type="project" value="UniProtKB-KW"/>
</dbReference>
<dbReference type="Proteomes" id="UP000724672">
    <property type="component" value="Unassembled WGS sequence"/>
</dbReference>
<dbReference type="Gene3D" id="3.40.50.300">
    <property type="entry name" value="P-loop containing nucleotide triphosphate hydrolases"/>
    <property type="match status" value="1"/>
</dbReference>
<sequence>MEQLKTKKYSNYDLERFRNVISRLDMELEHILRNIPTRYKESIEEIRLRVNQPLMIEARGNDYFVSEKGQISRENRNNFIISKNNIIKTFERLCEYSIYAVEDEIRNGFLTIKGGHRIGISGRVVYKNRSISTIKDISSINIRIARQKIGIAKEVIEYLVDKGSIYNTLIVSPPQCGKTTLLRDIIRTLSNGIPEYDMTGLKVAVIDERSEIGGIYQGVPQNDLGIRTDILDRVNKYDGTLMMLRSLSPNIIATDELGDKLDIDAIHNSLKAGVKILTTIHGESIEDVQSKPNIASIIKEKIFERIIILDNSEGVGTIKDIIDGKTNNSVINKQRRD</sequence>
<dbReference type="InterPro" id="IPR027417">
    <property type="entry name" value="P-loop_NTPase"/>
</dbReference>
<proteinExistence type="predicted"/>
<evidence type="ECO:0000256" key="2">
    <source>
        <dbReference type="ARBA" id="ARBA00022840"/>
    </source>
</evidence>